<proteinExistence type="predicted"/>
<keyword evidence="2" id="KW-1185">Reference proteome</keyword>
<sequence>MRIKAWWQIRLGASRRRVRVWGFRCRNGATWLAVAMAIAATSAAGAPRQLHSDPGALGAVAAELADAPPAARLDFAVLVVDALIGAYEAELERALQDRSRSADAQRRLESWRQATAGYVRELRIAQAALYVAQWVEVYLDRHDRIVLLIDDRPFWVAWPRVDAGLQLEPQLAEEFCRRHVCGTAAQTASSQARRGASLTGSWVLTQNRPPAWATVDGLRCEFGDLSDRPAKEALCRAVAADLQQLGAALRASVGRSDTIQWEYLTLQSDAVSGRHWVTVNADGDHLLLSLPALAEAPIDWGEVVRWLRGQIAGRAVDATVVRPANFSGGMRRRPRALRRIRVPGDPGGNDRCTAWWLDGAVSRVRAAGGPREGSVVSRR</sequence>
<reference evidence="1 2" key="1">
    <citation type="submission" date="2013-12" db="EMBL/GenBank/DDBJ databases">
        <authorList>
            <consortium name="DOE Joint Genome Institute"/>
            <person name="Muyzer G."/>
            <person name="Huntemann M."/>
            <person name="Han J."/>
            <person name="Chen A."/>
            <person name="Kyrpides N."/>
            <person name="Mavromatis K."/>
            <person name="Markowitz V."/>
            <person name="Palaniappan K."/>
            <person name="Ivanova N."/>
            <person name="Schaumberg A."/>
            <person name="Pati A."/>
            <person name="Liolios K."/>
            <person name="Nordberg H.P."/>
            <person name="Cantor M.N."/>
            <person name="Hua S.X."/>
            <person name="Woyke T."/>
        </authorList>
    </citation>
    <scope>NUCLEOTIDE SEQUENCE [LARGE SCALE GENOMIC DNA]</scope>
    <source>
        <strain evidence="1 2">ARh 1</strain>
    </source>
</reference>
<gene>
    <name evidence="1" type="ORF">THITH_12565</name>
</gene>
<evidence type="ECO:0000313" key="1">
    <source>
        <dbReference type="EMBL" id="AHF00209.1"/>
    </source>
</evidence>
<name>W0DTB8_9GAMM</name>
<accession>W0DTB8</accession>
<dbReference type="AlphaFoldDB" id="W0DTB8"/>
<dbReference type="EMBL" id="CP007029">
    <property type="protein sequence ID" value="AHF00209.1"/>
    <property type="molecule type" value="Genomic_DNA"/>
</dbReference>
<dbReference type="HOGENOM" id="CLU_061809_0_0_6"/>
<dbReference type="KEGG" id="tti:THITH_12565"/>
<organism evidence="1 2">
    <name type="scientific">Thioalkalivibrio paradoxus ARh 1</name>
    <dbReference type="NCBI Taxonomy" id="713585"/>
    <lineage>
        <taxon>Bacteria</taxon>
        <taxon>Pseudomonadati</taxon>
        <taxon>Pseudomonadota</taxon>
        <taxon>Gammaproteobacteria</taxon>
        <taxon>Chromatiales</taxon>
        <taxon>Ectothiorhodospiraceae</taxon>
        <taxon>Thioalkalivibrio</taxon>
    </lineage>
</organism>
<dbReference type="STRING" id="713585.THITH_12565"/>
<evidence type="ECO:0000313" key="2">
    <source>
        <dbReference type="Proteomes" id="UP000005289"/>
    </source>
</evidence>
<dbReference type="Proteomes" id="UP000005289">
    <property type="component" value="Chromosome"/>
</dbReference>
<protein>
    <submittedName>
        <fullName evidence="1">Uncharacterized protein</fullName>
    </submittedName>
</protein>